<feature type="compositionally biased region" description="Acidic residues" evidence="1">
    <location>
        <begin position="57"/>
        <end position="67"/>
    </location>
</feature>
<evidence type="ECO:0000313" key="3">
    <source>
        <dbReference type="Proteomes" id="UP000297299"/>
    </source>
</evidence>
<organism evidence="2 3">
    <name type="scientific">Botryotinia calthae</name>
    <dbReference type="NCBI Taxonomy" id="38488"/>
    <lineage>
        <taxon>Eukaryota</taxon>
        <taxon>Fungi</taxon>
        <taxon>Dikarya</taxon>
        <taxon>Ascomycota</taxon>
        <taxon>Pezizomycotina</taxon>
        <taxon>Leotiomycetes</taxon>
        <taxon>Helotiales</taxon>
        <taxon>Sclerotiniaceae</taxon>
        <taxon>Botryotinia</taxon>
    </lineage>
</organism>
<keyword evidence="3" id="KW-1185">Reference proteome</keyword>
<protein>
    <submittedName>
        <fullName evidence="2">Uncharacterized protein</fullName>
    </submittedName>
</protein>
<dbReference type="Proteomes" id="UP000297299">
    <property type="component" value="Unassembled WGS sequence"/>
</dbReference>
<evidence type="ECO:0000313" key="2">
    <source>
        <dbReference type="EMBL" id="TEY71809.1"/>
    </source>
</evidence>
<sequence>MFREMLGSCWEGLFSLNVNPTPPPELQCSGSCDWNGLLDWNRIGEWRMENGENWGLGDDDDGDDDDDIYKGYNNDDDDDNNQNENNHRVFKRRYKRTSTLFCEAFKYADV</sequence>
<reference evidence="2 3" key="1">
    <citation type="submission" date="2017-11" db="EMBL/GenBank/DDBJ databases">
        <title>Comparative genomics of Botrytis spp.</title>
        <authorList>
            <person name="Valero-Jimenez C.A."/>
            <person name="Tapia P."/>
            <person name="Veloso J."/>
            <person name="Silva-Moreno E."/>
            <person name="Staats M."/>
            <person name="Valdes J.H."/>
            <person name="Van Kan J.A.L."/>
        </authorList>
    </citation>
    <scope>NUCLEOTIDE SEQUENCE [LARGE SCALE GENOMIC DNA]</scope>
    <source>
        <strain evidence="2 3">MUCL2830</strain>
    </source>
</reference>
<accession>A0A4Y8D9W2</accession>
<dbReference type="AlphaFoldDB" id="A0A4Y8D9W2"/>
<gene>
    <name evidence="2" type="ORF">BOTCAL_0086g00270</name>
</gene>
<evidence type="ECO:0000256" key="1">
    <source>
        <dbReference type="SAM" id="MobiDB-lite"/>
    </source>
</evidence>
<name>A0A4Y8D9W2_9HELO</name>
<feature type="region of interest" description="Disordered" evidence="1">
    <location>
        <begin position="51"/>
        <end position="89"/>
    </location>
</feature>
<comment type="caution">
    <text evidence="2">The sequence shown here is derived from an EMBL/GenBank/DDBJ whole genome shotgun (WGS) entry which is preliminary data.</text>
</comment>
<proteinExistence type="predicted"/>
<dbReference type="EMBL" id="PHWZ01000086">
    <property type="protein sequence ID" value="TEY71809.1"/>
    <property type="molecule type" value="Genomic_DNA"/>
</dbReference>